<dbReference type="PANTHER" id="PTHR30106">
    <property type="entry name" value="INNER MEMBRANE PROTEIN YEIH-RELATED"/>
    <property type="match status" value="1"/>
</dbReference>
<evidence type="ECO:0000256" key="7">
    <source>
        <dbReference type="SAM" id="Phobius"/>
    </source>
</evidence>
<dbReference type="RefSeq" id="WP_193951666.1">
    <property type="nucleotide sequence ID" value="NZ_JADEYS010000002.1"/>
</dbReference>
<dbReference type="InterPro" id="IPR018383">
    <property type="entry name" value="UPF0324_pro"/>
</dbReference>
<keyword evidence="6 7" id="KW-0472">Membrane</keyword>
<dbReference type="GO" id="GO:0005886">
    <property type="term" value="C:plasma membrane"/>
    <property type="evidence" value="ECO:0007669"/>
    <property type="project" value="UniProtKB-SubCell"/>
</dbReference>
<dbReference type="EMBL" id="JADEYS010000002">
    <property type="protein sequence ID" value="MBE9396108.1"/>
    <property type="molecule type" value="Genomic_DNA"/>
</dbReference>
<comment type="subcellular location">
    <subcellularLocation>
        <location evidence="1">Cell membrane</location>
        <topology evidence="1">Multi-pass membrane protein</topology>
    </subcellularLocation>
</comment>
<feature type="transmembrane region" description="Helical" evidence="7">
    <location>
        <begin position="229"/>
        <end position="247"/>
    </location>
</feature>
<evidence type="ECO:0000313" key="8">
    <source>
        <dbReference type="EMBL" id="MBE9396108.1"/>
    </source>
</evidence>
<gene>
    <name evidence="8" type="ORF">IOQ59_02410</name>
</gene>
<evidence type="ECO:0000256" key="1">
    <source>
        <dbReference type="ARBA" id="ARBA00004651"/>
    </source>
</evidence>
<feature type="transmembrane region" description="Helical" evidence="7">
    <location>
        <begin position="196"/>
        <end position="217"/>
    </location>
</feature>
<evidence type="ECO:0000256" key="6">
    <source>
        <dbReference type="ARBA" id="ARBA00023136"/>
    </source>
</evidence>
<sequence>MATSQQGTFFDRMAAREWLSTIMPGLMLCFVVGMAAKFVSEHYGGPTILYALLMGMSLNYLSEEGRCAPGIQFAAKSVLRFGIALLGARITFEQLLGLGVTPIAIVVVGVPATIIFGVLCGRWLGMSKNQSILSGAAVGICGASAALAVSAVLPQNKESEKNLIFTVIGVTALSTVAMIAYPLVVTGLDLNPAESGIFLGATIHDVAQVVGAGYMMSDDIGDVATFTKLLRVAALVPVVVVISLLVARKSAGGGESGKSSLPLPGFLIAFIIIVTLNSTLPIPEVVTAGMTELSRWCLIIAMVGLGMKASFKELATMGWQPIILLVSETIFLAALVAIWLYCVR</sequence>
<proteinExistence type="inferred from homology"/>
<dbReference type="PANTHER" id="PTHR30106:SF2">
    <property type="entry name" value="UPF0324 INNER MEMBRANE PROTEIN YEIH"/>
    <property type="match status" value="1"/>
</dbReference>
<dbReference type="AlphaFoldDB" id="A0A8J7JXA2"/>
<evidence type="ECO:0000256" key="2">
    <source>
        <dbReference type="ARBA" id="ARBA00007977"/>
    </source>
</evidence>
<feature type="transmembrane region" description="Helical" evidence="7">
    <location>
        <begin position="42"/>
        <end position="61"/>
    </location>
</feature>
<feature type="transmembrane region" description="Helical" evidence="7">
    <location>
        <begin position="163"/>
        <end position="184"/>
    </location>
</feature>
<evidence type="ECO:0000256" key="3">
    <source>
        <dbReference type="ARBA" id="ARBA00022475"/>
    </source>
</evidence>
<feature type="transmembrane region" description="Helical" evidence="7">
    <location>
        <begin position="293"/>
        <end position="311"/>
    </location>
</feature>
<organism evidence="8 9">
    <name type="scientific">Pontibacterium sinense</name>
    <dbReference type="NCBI Taxonomy" id="2781979"/>
    <lineage>
        <taxon>Bacteria</taxon>
        <taxon>Pseudomonadati</taxon>
        <taxon>Pseudomonadota</taxon>
        <taxon>Gammaproteobacteria</taxon>
        <taxon>Oceanospirillales</taxon>
        <taxon>Oceanospirillaceae</taxon>
        <taxon>Pontibacterium</taxon>
    </lineage>
</organism>
<keyword evidence="4 7" id="KW-0812">Transmembrane</keyword>
<accession>A0A8J7JXA2</accession>
<evidence type="ECO:0000256" key="5">
    <source>
        <dbReference type="ARBA" id="ARBA00022989"/>
    </source>
</evidence>
<dbReference type="Pfam" id="PF03601">
    <property type="entry name" value="Cons_hypoth698"/>
    <property type="match status" value="1"/>
</dbReference>
<feature type="transmembrane region" description="Helical" evidence="7">
    <location>
        <begin position="98"/>
        <end position="120"/>
    </location>
</feature>
<name>A0A8J7JXA2_9GAMM</name>
<feature type="transmembrane region" description="Helical" evidence="7">
    <location>
        <begin position="132"/>
        <end position="151"/>
    </location>
</feature>
<keyword evidence="5 7" id="KW-1133">Transmembrane helix</keyword>
<protein>
    <submittedName>
        <fullName evidence="8">Putative sulfate exporter family transporter</fullName>
    </submittedName>
</protein>
<feature type="transmembrane region" description="Helical" evidence="7">
    <location>
        <begin position="323"/>
        <end position="341"/>
    </location>
</feature>
<evidence type="ECO:0000313" key="9">
    <source>
        <dbReference type="Proteomes" id="UP000640333"/>
    </source>
</evidence>
<feature type="transmembrane region" description="Helical" evidence="7">
    <location>
        <begin position="259"/>
        <end position="281"/>
    </location>
</feature>
<keyword evidence="3" id="KW-1003">Cell membrane</keyword>
<keyword evidence="9" id="KW-1185">Reference proteome</keyword>
<comment type="caution">
    <text evidence="8">The sequence shown here is derived from an EMBL/GenBank/DDBJ whole genome shotgun (WGS) entry which is preliminary data.</text>
</comment>
<reference evidence="8" key="1">
    <citation type="submission" date="2020-10" db="EMBL/GenBank/DDBJ databases">
        <title>Bacterium isolated from coastal waters sediment.</title>
        <authorList>
            <person name="Chen R.-J."/>
            <person name="Lu D.-C."/>
            <person name="Zhu K.-L."/>
            <person name="Du Z.-J."/>
        </authorList>
    </citation>
    <scope>NUCLEOTIDE SEQUENCE</scope>
    <source>
        <strain evidence="8">N1Y112</strain>
    </source>
</reference>
<dbReference type="Proteomes" id="UP000640333">
    <property type="component" value="Unassembled WGS sequence"/>
</dbReference>
<evidence type="ECO:0000256" key="4">
    <source>
        <dbReference type="ARBA" id="ARBA00022692"/>
    </source>
</evidence>
<comment type="similarity">
    <text evidence="2">Belongs to the UPF0324 family.</text>
</comment>
<feature type="transmembrane region" description="Helical" evidence="7">
    <location>
        <begin position="18"/>
        <end position="36"/>
    </location>
</feature>